<dbReference type="Pfam" id="PF01370">
    <property type="entry name" value="Epimerase"/>
    <property type="match status" value="1"/>
</dbReference>
<reference evidence="3" key="1">
    <citation type="journal article" date="2015" name="PeerJ">
        <title>First genomic representation of candidate bacterial phylum KSB3 points to enhanced environmental sensing as a trigger of wastewater bulking.</title>
        <authorList>
            <person name="Sekiguchi Y."/>
            <person name="Ohashi A."/>
            <person name="Parks D.H."/>
            <person name="Yamauchi T."/>
            <person name="Tyson G.W."/>
            <person name="Hugenholtz P."/>
        </authorList>
    </citation>
    <scope>NUCLEOTIDE SEQUENCE [LARGE SCALE GENOMIC DNA]</scope>
</reference>
<gene>
    <name evidence="3" type="ORF">U27_00561</name>
</gene>
<keyword evidence="4" id="KW-1185">Reference proteome</keyword>
<dbReference type="InterPro" id="IPR036291">
    <property type="entry name" value="NAD(P)-bd_dom_sf"/>
</dbReference>
<name>A0A081C7V9_VECG1</name>
<evidence type="ECO:0000313" key="4">
    <source>
        <dbReference type="Proteomes" id="UP000030661"/>
    </source>
</evidence>
<accession>A0A081C7V9</accession>
<evidence type="ECO:0000313" key="3">
    <source>
        <dbReference type="EMBL" id="GAK60664.1"/>
    </source>
</evidence>
<dbReference type="PANTHER" id="PTHR43000">
    <property type="entry name" value="DTDP-D-GLUCOSE 4,6-DEHYDRATASE-RELATED"/>
    <property type="match status" value="1"/>
</dbReference>
<dbReference type="AlphaFoldDB" id="A0A081C7V9"/>
<dbReference type="EMBL" id="DF820474">
    <property type="protein sequence ID" value="GAK60664.1"/>
    <property type="molecule type" value="Genomic_DNA"/>
</dbReference>
<comment type="similarity">
    <text evidence="1">Belongs to the NAD(P)-dependent epimerase/dehydratase family.</text>
</comment>
<dbReference type="Proteomes" id="UP000030661">
    <property type="component" value="Unassembled WGS sequence"/>
</dbReference>
<protein>
    <submittedName>
        <fullName evidence="3">Putative UDP-glucose 4-epimerase</fullName>
    </submittedName>
</protein>
<dbReference type="HOGENOM" id="CLU_932734_0_0_0"/>
<dbReference type="eggNOG" id="COG0451">
    <property type="taxonomic scope" value="Bacteria"/>
</dbReference>
<dbReference type="Gene3D" id="3.40.50.720">
    <property type="entry name" value="NAD(P)-binding Rossmann-like Domain"/>
    <property type="match status" value="1"/>
</dbReference>
<dbReference type="STRING" id="1499967.U27_00561"/>
<sequence length="298" mass="33774">MKILLTGSTGFLGTFIRNRTSLQKTNFIFGSTSDCHSNHDLVRFQSLYQEAEKLIKDDLFAIIHCAAIIPSSFSAATYEEVFLPNIQMMENLCQLAFQKHIRKFIYISSFGSMQTPEQLDIRDYYTLVKITGELYCRMQEAHGIQTASLRISSPFGEWQHQRTVVRIFVEQALKNEPLEVYGTGSREQNFTYAGDVLAAIEAVVKAPKISGVYNIVGPESISMLKLAQTIVNISGSSAPIVCGRQPDPQELYRPEYNYTRAKRELDYSPCSLEKGLTQYIAWIKKQQQGILHETVSRC</sequence>
<dbReference type="SUPFAM" id="SSF51735">
    <property type="entry name" value="NAD(P)-binding Rossmann-fold domains"/>
    <property type="match status" value="1"/>
</dbReference>
<proteinExistence type="inferred from homology"/>
<dbReference type="InterPro" id="IPR001509">
    <property type="entry name" value="Epimerase_deHydtase"/>
</dbReference>
<feature type="domain" description="NAD-dependent epimerase/dehydratase" evidence="2">
    <location>
        <begin position="3"/>
        <end position="215"/>
    </location>
</feature>
<evidence type="ECO:0000259" key="2">
    <source>
        <dbReference type="Pfam" id="PF01370"/>
    </source>
</evidence>
<organism evidence="3">
    <name type="scientific">Vecturithrix granuli</name>
    <dbReference type="NCBI Taxonomy" id="1499967"/>
    <lineage>
        <taxon>Bacteria</taxon>
        <taxon>Candidatus Moduliflexota</taxon>
        <taxon>Candidatus Vecturitrichia</taxon>
        <taxon>Candidatus Vecturitrichales</taxon>
        <taxon>Candidatus Vecturitrichaceae</taxon>
        <taxon>Candidatus Vecturithrix</taxon>
    </lineage>
</organism>
<evidence type="ECO:0000256" key="1">
    <source>
        <dbReference type="ARBA" id="ARBA00007637"/>
    </source>
</evidence>